<dbReference type="Proteomes" id="UP001204579">
    <property type="component" value="Unassembled WGS sequence"/>
</dbReference>
<dbReference type="InterPro" id="IPR010998">
    <property type="entry name" value="Integrase_recombinase_N"/>
</dbReference>
<keyword evidence="2" id="KW-0238">DNA-binding</keyword>
<dbReference type="GO" id="GO:0006310">
    <property type="term" value="P:DNA recombination"/>
    <property type="evidence" value="ECO:0007669"/>
    <property type="project" value="UniProtKB-KW"/>
</dbReference>
<dbReference type="CDD" id="cd01185">
    <property type="entry name" value="INTN1_C_like"/>
    <property type="match status" value="1"/>
</dbReference>
<comment type="caution">
    <text evidence="5">The sequence shown here is derived from an EMBL/GenBank/DDBJ whole genome shotgun (WGS) entry which is preliminary data.</text>
</comment>
<accession>A0AAW5N840</accession>
<comment type="similarity">
    <text evidence="1">Belongs to the 'phage' integrase family.</text>
</comment>
<dbReference type="InterPro" id="IPR050090">
    <property type="entry name" value="Tyrosine_recombinase_XerCD"/>
</dbReference>
<dbReference type="SUPFAM" id="SSF56349">
    <property type="entry name" value="DNA breaking-rejoining enzymes"/>
    <property type="match status" value="1"/>
</dbReference>
<organism evidence="5 6">
    <name type="scientific">Phocaeicola barnesiae</name>
    <dbReference type="NCBI Taxonomy" id="376804"/>
    <lineage>
        <taxon>Bacteria</taxon>
        <taxon>Pseudomonadati</taxon>
        <taxon>Bacteroidota</taxon>
        <taxon>Bacteroidia</taxon>
        <taxon>Bacteroidales</taxon>
        <taxon>Bacteroidaceae</taxon>
        <taxon>Phocaeicola</taxon>
    </lineage>
</organism>
<dbReference type="GO" id="GO:0003677">
    <property type="term" value="F:DNA binding"/>
    <property type="evidence" value="ECO:0007669"/>
    <property type="project" value="UniProtKB-KW"/>
</dbReference>
<sequence>MKKTLSTQAKEPIRLRSKKLANGNLFLYLDFYRDGKREYEFLKLYLVPEKTKADKIKNEETLRTANAIKAQKIVALQNEEHGFTVSGKSKIKFIDFMVVQAKNYEERGSYAYAQSIRNSIYHLRKYKGDAVTLRQVDKAYLLGYIDFLNTTGGKYNKSLSDAAKALYFDVVVIALNKAVKDEIIPTNPAHKINYKDRPQQGEATKQYLTFEEVKALVATPCKYEVLKQAFLFACFCGLRYSDIKWLEWGKIQKIKSGEMQVEIKQQKTGEPLYLPLSANALQWLPERGLAKDSDKVFALPHVSTVEKFLPIWAKDAGINKHITFHVSRHIKSSYPLKTRNLQRLSA</sequence>
<name>A0AAW5N840_9BACT</name>
<dbReference type="Gene3D" id="1.10.443.10">
    <property type="entry name" value="Intergrase catalytic core"/>
    <property type="match status" value="1"/>
</dbReference>
<keyword evidence="3" id="KW-0233">DNA recombination</keyword>
<protein>
    <submittedName>
        <fullName evidence="5">Site-specific integrase</fullName>
    </submittedName>
</protein>
<evidence type="ECO:0000256" key="3">
    <source>
        <dbReference type="ARBA" id="ARBA00023172"/>
    </source>
</evidence>
<dbReference type="Pfam" id="PF17293">
    <property type="entry name" value="Arm-DNA-bind_5"/>
    <property type="match status" value="1"/>
</dbReference>
<dbReference type="PANTHER" id="PTHR30349">
    <property type="entry name" value="PHAGE INTEGRASE-RELATED"/>
    <property type="match status" value="1"/>
</dbReference>
<dbReference type="RefSeq" id="WP_258336286.1">
    <property type="nucleotide sequence ID" value="NZ_CALULB010000045.1"/>
</dbReference>
<dbReference type="InterPro" id="IPR013762">
    <property type="entry name" value="Integrase-like_cat_sf"/>
</dbReference>
<dbReference type="InterPro" id="IPR011010">
    <property type="entry name" value="DNA_brk_join_enz"/>
</dbReference>
<dbReference type="Pfam" id="PF00589">
    <property type="entry name" value="Phage_integrase"/>
    <property type="match status" value="1"/>
</dbReference>
<dbReference type="PROSITE" id="PS51898">
    <property type="entry name" value="TYR_RECOMBINASE"/>
    <property type="match status" value="1"/>
</dbReference>
<dbReference type="InterPro" id="IPR025269">
    <property type="entry name" value="SAM-like_dom"/>
</dbReference>
<dbReference type="AlphaFoldDB" id="A0AAW5N840"/>
<dbReference type="InterPro" id="IPR002104">
    <property type="entry name" value="Integrase_catalytic"/>
</dbReference>
<feature type="domain" description="Tyr recombinase" evidence="4">
    <location>
        <begin position="203"/>
        <end position="346"/>
    </location>
</feature>
<keyword evidence="6" id="KW-1185">Reference proteome</keyword>
<reference evidence="5 6" key="1">
    <citation type="submission" date="2022-08" db="EMBL/GenBank/DDBJ databases">
        <authorList>
            <person name="Zeman M."/>
            <person name="Kubasova T."/>
        </authorList>
    </citation>
    <scope>NUCLEOTIDE SEQUENCE [LARGE SCALE GENOMIC DNA]</scope>
    <source>
        <strain evidence="5 6">ET62</strain>
    </source>
</reference>
<evidence type="ECO:0000313" key="5">
    <source>
        <dbReference type="EMBL" id="MCR8875248.1"/>
    </source>
</evidence>
<evidence type="ECO:0000256" key="1">
    <source>
        <dbReference type="ARBA" id="ARBA00008857"/>
    </source>
</evidence>
<evidence type="ECO:0000313" key="6">
    <source>
        <dbReference type="Proteomes" id="UP001204579"/>
    </source>
</evidence>
<dbReference type="Gene3D" id="1.10.150.130">
    <property type="match status" value="1"/>
</dbReference>
<gene>
    <name evidence="5" type="ORF">NW209_14750</name>
</gene>
<evidence type="ECO:0000256" key="2">
    <source>
        <dbReference type="ARBA" id="ARBA00023125"/>
    </source>
</evidence>
<evidence type="ECO:0000259" key="4">
    <source>
        <dbReference type="PROSITE" id="PS51898"/>
    </source>
</evidence>
<proteinExistence type="inferred from homology"/>
<dbReference type="PANTHER" id="PTHR30349:SF64">
    <property type="entry name" value="PROPHAGE INTEGRASE INTD-RELATED"/>
    <property type="match status" value="1"/>
</dbReference>
<dbReference type="Pfam" id="PF13102">
    <property type="entry name" value="Phage_int_SAM_5"/>
    <property type="match status" value="1"/>
</dbReference>
<dbReference type="GO" id="GO:0015074">
    <property type="term" value="P:DNA integration"/>
    <property type="evidence" value="ECO:0007669"/>
    <property type="project" value="InterPro"/>
</dbReference>
<dbReference type="EMBL" id="JANRHJ010000024">
    <property type="protein sequence ID" value="MCR8875248.1"/>
    <property type="molecule type" value="Genomic_DNA"/>
</dbReference>
<dbReference type="InterPro" id="IPR035386">
    <property type="entry name" value="Arm-DNA-bind_5"/>
</dbReference>